<feature type="transmembrane region" description="Helical" evidence="2">
    <location>
        <begin position="260"/>
        <end position="277"/>
    </location>
</feature>
<gene>
    <name evidence="3" type="ORF">CSSPTR1EN2_LOCUS13075</name>
</gene>
<feature type="region of interest" description="Disordered" evidence="1">
    <location>
        <begin position="406"/>
        <end position="432"/>
    </location>
</feature>
<feature type="transmembrane region" description="Helical" evidence="2">
    <location>
        <begin position="283"/>
        <end position="305"/>
    </location>
</feature>
<dbReference type="EMBL" id="OZ019894">
    <property type="protein sequence ID" value="CAK9215926.1"/>
    <property type="molecule type" value="Genomic_DNA"/>
</dbReference>
<reference evidence="3" key="1">
    <citation type="submission" date="2024-02" db="EMBL/GenBank/DDBJ databases">
        <authorList>
            <consortium name="ELIXIR-Norway"/>
            <consortium name="Elixir Norway"/>
        </authorList>
    </citation>
    <scope>NUCLEOTIDE SEQUENCE</scope>
</reference>
<feature type="compositionally biased region" description="Polar residues" evidence="1">
    <location>
        <begin position="406"/>
        <end position="419"/>
    </location>
</feature>
<dbReference type="NCBIfam" id="TIGR01571">
    <property type="entry name" value="A_thal_Cys_rich"/>
    <property type="match status" value="1"/>
</dbReference>
<protein>
    <recommendedName>
        <fullName evidence="5">Transmembrane protein</fullName>
    </recommendedName>
</protein>
<evidence type="ECO:0000313" key="4">
    <source>
        <dbReference type="Proteomes" id="UP001497512"/>
    </source>
</evidence>
<name>A0ABP0U9C9_9BRYO</name>
<sequence length="432" mass="46743">MGAAAVHIDPVAETKKTRRVTFFSTGYEMVRVEGPEEADSVVVTAAAADNSSSTTALDSPIPGSPAPPGSFENPLFVQHRSFWNEFHGSIGFFPDENAAETFCELPLISYKRPWNVAEVLPSVDPPGQQQQQSSLKTRQEDCCVVHNSHDDTTVQGSANAAAELEDASSRTSDAAAARLQGEAASCVLNGSGHHRQSPPPATTVIMPCTNADDLKMLKEECLFEAGEHTPFVPHQAACCPWATFGKKMERAGFGATRGQGGVFLLLFLGALGSYIVFTYTGRPWYICGTLSLILLMATYAGFYCARMRRRFNPVDSNGNNVVSTIGDHVSHLMCGCCSLCQEARTLNSDNVQNAVWHGHSDFHVIGNQVVFSPIASGKSSSSSWKMLPPWRIQSCQSKESAVITVTSDSDLEDQQTWSQEDLDSVPLMKLGP</sequence>
<dbReference type="Proteomes" id="UP001497512">
    <property type="component" value="Chromosome 2"/>
</dbReference>
<evidence type="ECO:0008006" key="5">
    <source>
        <dbReference type="Google" id="ProtNLM"/>
    </source>
</evidence>
<keyword evidence="4" id="KW-1185">Reference proteome</keyword>
<dbReference type="Pfam" id="PF04749">
    <property type="entry name" value="PLAC8"/>
    <property type="match status" value="1"/>
</dbReference>
<proteinExistence type="predicted"/>
<evidence type="ECO:0000256" key="2">
    <source>
        <dbReference type="SAM" id="Phobius"/>
    </source>
</evidence>
<organism evidence="3 4">
    <name type="scientific">Sphagnum troendelagicum</name>
    <dbReference type="NCBI Taxonomy" id="128251"/>
    <lineage>
        <taxon>Eukaryota</taxon>
        <taxon>Viridiplantae</taxon>
        <taxon>Streptophyta</taxon>
        <taxon>Embryophyta</taxon>
        <taxon>Bryophyta</taxon>
        <taxon>Sphagnophytina</taxon>
        <taxon>Sphagnopsida</taxon>
        <taxon>Sphagnales</taxon>
        <taxon>Sphagnaceae</taxon>
        <taxon>Sphagnum</taxon>
    </lineage>
</organism>
<keyword evidence="2" id="KW-1133">Transmembrane helix</keyword>
<evidence type="ECO:0000256" key="1">
    <source>
        <dbReference type="SAM" id="MobiDB-lite"/>
    </source>
</evidence>
<evidence type="ECO:0000313" key="3">
    <source>
        <dbReference type="EMBL" id="CAK9215926.1"/>
    </source>
</evidence>
<dbReference type="PANTHER" id="PTHR15907">
    <property type="entry name" value="DUF614 FAMILY PROTEIN-RELATED"/>
    <property type="match status" value="1"/>
</dbReference>
<accession>A0ABP0U9C9</accession>
<keyword evidence="2" id="KW-0472">Membrane</keyword>
<dbReference type="InterPro" id="IPR006461">
    <property type="entry name" value="PLAC_motif_containing"/>
</dbReference>
<keyword evidence="2" id="KW-0812">Transmembrane</keyword>